<dbReference type="InterPro" id="IPR006802">
    <property type="entry name" value="Radial_spoke"/>
</dbReference>
<dbReference type="Proteomes" id="UP001485043">
    <property type="component" value="Unassembled WGS sequence"/>
</dbReference>
<evidence type="ECO:0000313" key="6">
    <source>
        <dbReference type="EMBL" id="KAK9856818.1"/>
    </source>
</evidence>
<dbReference type="AlphaFoldDB" id="A0AAW1SSC1"/>
<keyword evidence="7" id="KW-1185">Reference proteome</keyword>
<dbReference type="Pfam" id="PF04712">
    <property type="entry name" value="Radial_spoke"/>
    <property type="match status" value="1"/>
</dbReference>
<evidence type="ECO:0000256" key="2">
    <source>
        <dbReference type="ARBA" id="ARBA00022490"/>
    </source>
</evidence>
<proteinExistence type="predicted"/>
<keyword evidence="3" id="KW-0969">Cilium</keyword>
<keyword evidence="2" id="KW-0963">Cytoplasm</keyword>
<organism evidence="6 7">
    <name type="scientific">Apatococcus fuscideae</name>
    <dbReference type="NCBI Taxonomy" id="2026836"/>
    <lineage>
        <taxon>Eukaryota</taxon>
        <taxon>Viridiplantae</taxon>
        <taxon>Chlorophyta</taxon>
        <taxon>core chlorophytes</taxon>
        <taxon>Trebouxiophyceae</taxon>
        <taxon>Chlorellales</taxon>
        <taxon>Chlorellaceae</taxon>
        <taxon>Apatococcus</taxon>
    </lineage>
</organism>
<comment type="subcellular location">
    <subcellularLocation>
        <location evidence="1">Cytoplasm</location>
        <location evidence="1">Cytoskeleton</location>
        <location evidence="1">Cilium axoneme</location>
    </subcellularLocation>
</comment>
<dbReference type="GO" id="GO:0060271">
    <property type="term" value="P:cilium assembly"/>
    <property type="evidence" value="ECO:0007669"/>
    <property type="project" value="InterPro"/>
</dbReference>
<evidence type="ECO:0000256" key="5">
    <source>
        <dbReference type="ARBA" id="ARBA00023273"/>
    </source>
</evidence>
<evidence type="ECO:0000256" key="1">
    <source>
        <dbReference type="ARBA" id="ARBA00004430"/>
    </source>
</evidence>
<evidence type="ECO:0000256" key="4">
    <source>
        <dbReference type="ARBA" id="ARBA00023212"/>
    </source>
</evidence>
<comment type="caution">
    <text evidence="6">The sequence shown here is derived from an EMBL/GenBank/DDBJ whole genome shotgun (WGS) entry which is preliminary data.</text>
</comment>
<evidence type="ECO:0000256" key="3">
    <source>
        <dbReference type="ARBA" id="ARBA00023069"/>
    </source>
</evidence>
<protein>
    <submittedName>
        <fullName evidence="6">Uncharacterized protein</fullName>
    </submittedName>
</protein>
<dbReference type="GO" id="GO:0060294">
    <property type="term" value="P:cilium movement involved in cell motility"/>
    <property type="evidence" value="ECO:0007669"/>
    <property type="project" value="InterPro"/>
</dbReference>
<accession>A0AAW1SSC1</accession>
<sequence>MPGVQEGRVEDSLAFLQKTSSKNGQSVFDHFVDVVQQILEERPAQAVDLLETSYLVKRSKGRTDAGYEVEPSQASLQI</sequence>
<dbReference type="EMBL" id="JALJOV010000997">
    <property type="protein sequence ID" value="KAK9856818.1"/>
    <property type="molecule type" value="Genomic_DNA"/>
</dbReference>
<keyword evidence="4" id="KW-0206">Cytoskeleton</keyword>
<dbReference type="GO" id="GO:0001534">
    <property type="term" value="C:radial spoke"/>
    <property type="evidence" value="ECO:0007669"/>
    <property type="project" value="InterPro"/>
</dbReference>
<name>A0AAW1SSC1_9CHLO</name>
<evidence type="ECO:0000313" key="7">
    <source>
        <dbReference type="Proteomes" id="UP001485043"/>
    </source>
</evidence>
<keyword evidence="5" id="KW-0966">Cell projection</keyword>
<reference evidence="6 7" key="1">
    <citation type="journal article" date="2024" name="Nat. Commun.">
        <title>Phylogenomics reveals the evolutionary origins of lichenization in chlorophyte algae.</title>
        <authorList>
            <person name="Puginier C."/>
            <person name="Libourel C."/>
            <person name="Otte J."/>
            <person name="Skaloud P."/>
            <person name="Haon M."/>
            <person name="Grisel S."/>
            <person name="Petersen M."/>
            <person name="Berrin J.G."/>
            <person name="Delaux P.M."/>
            <person name="Dal Grande F."/>
            <person name="Keller J."/>
        </authorList>
    </citation>
    <scope>NUCLEOTIDE SEQUENCE [LARGE SCALE GENOMIC DNA]</scope>
    <source>
        <strain evidence="6 7">SAG 2523</strain>
    </source>
</reference>
<gene>
    <name evidence="6" type="ORF">WJX84_000031</name>
</gene>
<dbReference type="CDD" id="cd22963">
    <property type="entry name" value="DD_CrRSP4-like"/>
    <property type="match status" value="1"/>
</dbReference>